<name>A0A834WI16_9FABA</name>
<evidence type="ECO:0000313" key="2">
    <source>
        <dbReference type="EMBL" id="KAF7823477.1"/>
    </source>
</evidence>
<dbReference type="Proteomes" id="UP000634136">
    <property type="component" value="Unassembled WGS sequence"/>
</dbReference>
<evidence type="ECO:0000256" key="1">
    <source>
        <dbReference type="SAM" id="MobiDB-lite"/>
    </source>
</evidence>
<accession>A0A834WI16</accession>
<organism evidence="2 3">
    <name type="scientific">Senna tora</name>
    <dbReference type="NCBI Taxonomy" id="362788"/>
    <lineage>
        <taxon>Eukaryota</taxon>
        <taxon>Viridiplantae</taxon>
        <taxon>Streptophyta</taxon>
        <taxon>Embryophyta</taxon>
        <taxon>Tracheophyta</taxon>
        <taxon>Spermatophyta</taxon>
        <taxon>Magnoliopsida</taxon>
        <taxon>eudicotyledons</taxon>
        <taxon>Gunneridae</taxon>
        <taxon>Pentapetalae</taxon>
        <taxon>rosids</taxon>
        <taxon>fabids</taxon>
        <taxon>Fabales</taxon>
        <taxon>Fabaceae</taxon>
        <taxon>Caesalpinioideae</taxon>
        <taxon>Cassia clade</taxon>
        <taxon>Senna</taxon>
    </lineage>
</organism>
<feature type="compositionally biased region" description="Basic and acidic residues" evidence="1">
    <location>
        <begin position="7"/>
        <end position="37"/>
    </location>
</feature>
<protein>
    <submittedName>
        <fullName evidence="2">Uncharacterized protein</fullName>
    </submittedName>
</protein>
<reference evidence="2" key="1">
    <citation type="submission" date="2020-09" db="EMBL/GenBank/DDBJ databases">
        <title>Genome-Enabled Discovery of Anthraquinone Biosynthesis in Senna tora.</title>
        <authorList>
            <person name="Kang S.-H."/>
            <person name="Pandey R.P."/>
            <person name="Lee C.-M."/>
            <person name="Sim J.-S."/>
            <person name="Jeong J.-T."/>
            <person name="Choi B.-S."/>
            <person name="Jung M."/>
            <person name="Ginzburg D."/>
            <person name="Zhao K."/>
            <person name="Won S.Y."/>
            <person name="Oh T.-J."/>
            <person name="Yu Y."/>
            <person name="Kim N.-H."/>
            <person name="Lee O.R."/>
            <person name="Lee T.-H."/>
            <person name="Bashyal P."/>
            <person name="Kim T.-S."/>
            <person name="Lee W.-H."/>
            <person name="Kawkins C."/>
            <person name="Kim C.-K."/>
            <person name="Kim J.S."/>
            <person name="Ahn B.O."/>
            <person name="Rhee S.Y."/>
            <person name="Sohng J.K."/>
        </authorList>
    </citation>
    <scope>NUCLEOTIDE SEQUENCE</scope>
    <source>
        <tissue evidence="2">Leaf</tissue>
    </source>
</reference>
<comment type="caution">
    <text evidence="2">The sequence shown here is derived from an EMBL/GenBank/DDBJ whole genome shotgun (WGS) entry which is preliminary data.</text>
</comment>
<feature type="region of interest" description="Disordered" evidence="1">
    <location>
        <begin position="1"/>
        <end position="37"/>
    </location>
</feature>
<evidence type="ECO:0000313" key="3">
    <source>
        <dbReference type="Proteomes" id="UP000634136"/>
    </source>
</evidence>
<dbReference type="EMBL" id="JAAIUW010000007">
    <property type="protein sequence ID" value="KAF7823477.1"/>
    <property type="molecule type" value="Genomic_DNA"/>
</dbReference>
<sequence>MIGDEMSDGREKIADDEIPSAREEEEREMRRVKEHIHTSEAPFSRGMEYINIFSLMEGTGGFGDRSLIL</sequence>
<gene>
    <name evidence="2" type="ORF">G2W53_021621</name>
</gene>
<keyword evidence="3" id="KW-1185">Reference proteome</keyword>
<dbReference type="AlphaFoldDB" id="A0A834WI16"/>
<proteinExistence type="predicted"/>